<dbReference type="InterPro" id="IPR036186">
    <property type="entry name" value="Serpin_sf"/>
</dbReference>
<feature type="domain" description="Serpin" evidence="5">
    <location>
        <begin position="1207"/>
        <end position="1639"/>
    </location>
</feature>
<reference evidence="6" key="1">
    <citation type="journal article" date="2023" name="bioRxiv">
        <title>Scaffold-level genome assemblies of two parasitoid biocontrol wasps reveal the parthenogenesis mechanism and an associated novel virus.</title>
        <authorList>
            <person name="Inwood S."/>
            <person name="Skelly J."/>
            <person name="Guhlin J."/>
            <person name="Harrop T."/>
            <person name="Goldson S."/>
            <person name="Dearden P."/>
        </authorList>
    </citation>
    <scope>NUCLEOTIDE SEQUENCE</scope>
    <source>
        <strain evidence="6">Lincoln</strain>
        <tissue evidence="6">Whole body</tissue>
    </source>
</reference>
<dbReference type="InterPro" id="IPR042178">
    <property type="entry name" value="Serpin_sf_1"/>
</dbReference>
<dbReference type="Pfam" id="PF00079">
    <property type="entry name" value="Serpin"/>
    <property type="match status" value="1"/>
</dbReference>
<evidence type="ECO:0000256" key="1">
    <source>
        <dbReference type="ARBA" id="ARBA00022690"/>
    </source>
</evidence>
<evidence type="ECO:0000256" key="3">
    <source>
        <dbReference type="RuleBase" id="RU000411"/>
    </source>
</evidence>
<comment type="similarity">
    <text evidence="3">Belongs to the serpin family.</text>
</comment>
<dbReference type="Gene3D" id="2.30.39.10">
    <property type="entry name" value="Alpha-1-antitrypsin, domain 1"/>
    <property type="match status" value="2"/>
</dbReference>
<dbReference type="InterPro" id="IPR023796">
    <property type="entry name" value="Serpin_dom"/>
</dbReference>
<keyword evidence="2" id="KW-0722">Serine protease inhibitor</keyword>
<evidence type="ECO:0000313" key="7">
    <source>
        <dbReference type="Proteomes" id="UP001168972"/>
    </source>
</evidence>
<accession>A0AA39KG83</accession>
<keyword evidence="1" id="KW-0646">Protease inhibitor</keyword>
<organism evidence="6 7">
    <name type="scientific">Microctonus hyperodae</name>
    <name type="common">Parasitoid wasp</name>
    <dbReference type="NCBI Taxonomy" id="165561"/>
    <lineage>
        <taxon>Eukaryota</taxon>
        <taxon>Metazoa</taxon>
        <taxon>Ecdysozoa</taxon>
        <taxon>Arthropoda</taxon>
        <taxon>Hexapoda</taxon>
        <taxon>Insecta</taxon>
        <taxon>Pterygota</taxon>
        <taxon>Neoptera</taxon>
        <taxon>Endopterygota</taxon>
        <taxon>Hymenoptera</taxon>
        <taxon>Apocrita</taxon>
        <taxon>Ichneumonoidea</taxon>
        <taxon>Braconidae</taxon>
        <taxon>Euphorinae</taxon>
        <taxon>Microctonus</taxon>
    </lineage>
</organism>
<dbReference type="Proteomes" id="UP001168972">
    <property type="component" value="Unassembled WGS sequence"/>
</dbReference>
<evidence type="ECO:0000256" key="2">
    <source>
        <dbReference type="ARBA" id="ARBA00022900"/>
    </source>
</evidence>
<dbReference type="PANTHER" id="PTHR11461:SF372">
    <property type="entry name" value="ACCESSORY GLAND PROTEIN ACP76A-RELATED"/>
    <property type="match status" value="1"/>
</dbReference>
<protein>
    <recommendedName>
        <fullName evidence="5">Serpin domain-containing protein</fullName>
    </recommendedName>
</protein>
<keyword evidence="7" id="KW-1185">Reference proteome</keyword>
<comment type="caution">
    <text evidence="6">The sequence shown here is derived from an EMBL/GenBank/DDBJ whole genome shotgun (WGS) entry which is preliminary data.</text>
</comment>
<sequence>MITYEKNEETPKPTAINGNYCAGDLQIYFCDKIKNYDNATAVIINKKRSTSKSNLPLSPVGLMRPDTFQFYTYNQNGDVVMKQMSKKEIQSLIASSSGHFPMDIHEPQKVENIHPDETKVSDVVQNVQNVLKGELNKPPSLMTSVPTIPGHDNSEWSNILPSILAGDTEPNVANKTDYSQDVNLPEVITQNPVTNSHTEIVSTKESDSTISMIPVPVITVEEQPSSNDDKEEASNVSIFHNSNTLIIDKNESNTQWNNQTKNNVELDQMAIKFESKDSVDTFTELSLTEKPNDVPQVNDELIEKTGNNFTNEVDLLNLPIIKIPRNETNENSEGEKLQLFTVVNLAETTTFNPQNILKLDSEQNKYNESENMEQKLILDENKTTETLILLNDDLNNLQVQNGNENYDSSTVNVDQSTSAGVTHETEITTVNYENLIITDGTLVPDEMSMITVNYSIIEQSLIDNISDQFSTQTTDLPINNQSKVPSETSNTSQIDKPAAINFEELLLIPTENTSHNPSLITTTSELLNTEVIENTPKIDKANSSIVLNTENKTVKPINHDSLSIHIPIQMVKEKFNNSNLINVNDEHTLEEKAPVIIIDTPNTLSKPMAQISTELANSLSSMISQISHTMPPSVISTLNNGNQFENTTDNVGITNNINTEPMKNYETTDNYTEINYSDTTIVNEFNDKHNQNMMSKEEKKEATEQTSETPIVRIDIMEATSYQDKISNTTLHKKDNVTDNNSEFVDKDKMNTNEKTTESPMVRIKLTDPISILHEKLESSPVQSSTQHSIENITLPTNKNISTHTIASGLIAGFTLDTNANINTNETTTLKYVESDSVEIDKTTEKSAMTISITTISSMTTTETEFEDNSHISLLNTTDIIEESITTSPSINHTTAIDIPKCSHQNSSLSSCSTNKTGGIETIEIRKVIPPVLSTTITPDSSTNSITDDETMKQNVTTGDSITTESLEMRVDDTNDTSVPQISSENQLSDQLLIISEPQNTTKILETQYTTDKPVDYSSMKPNDSSLNLEHSSEIKTQFNDSIEQAALYSQQESPTTTLSLQDTMGNSSTTPVSKIKDIKKDDSRLELLGNTKKNSTSPKPNDSIKLIEEVGKLQLKNSTQETKIPEKWTLIPQGIHSNSQSITQNISVPMTNPLEERIADIQKESEKVPETNALSEIKGGQGLDSSIDKLDADIAYFSIICNNLAFNFWNAVNTGLSTSRSLSLSPFGMTSILAMIFLGARGPTSDRMNQVLKLDDVTSFNPHLVFQNITDSVGIAEKQGIANVAFVRELFADQSKVRKLMRFYKKQAEQFYDGMVEQINYSTISDTVRRKTNFLIRKQTGGRIRNFINTNSMPLRSPLAALSANVFQTDCSSDDATSKGRDGELYFAVSPAIRQRKLILVPATLWKAGVLAGYEPSLDATAIAVGDINNIISTIYVIPGQQGFTASDDNLDLLEQRIISGALHDGAWNKLMKVIVPRPGLELQIPKFSHKSIINATAALKMMGLEQLFLKSADFKGINGVGNDFHLSDIIQMNLFSTCGDENIQNGKTKHHVEIYPASPQMKSKELKHDNEAKVNNQEVNENMNNPWEFLKTNSSSLKRSNRQTNENKSRVKLDKPFLYFVRHNPTGLILFMGRFNPRLLP</sequence>
<feature type="region of interest" description="Disordered" evidence="4">
    <location>
        <begin position="1051"/>
        <end position="1079"/>
    </location>
</feature>
<dbReference type="Gene3D" id="3.30.497.10">
    <property type="entry name" value="Antithrombin, subunit I, domain 2"/>
    <property type="match status" value="1"/>
</dbReference>
<dbReference type="EMBL" id="JAQQBR010001835">
    <property type="protein sequence ID" value="KAK0161513.1"/>
    <property type="molecule type" value="Genomic_DNA"/>
</dbReference>
<dbReference type="PROSITE" id="PS00284">
    <property type="entry name" value="SERPIN"/>
    <property type="match status" value="1"/>
</dbReference>
<dbReference type="GO" id="GO:0004867">
    <property type="term" value="F:serine-type endopeptidase inhibitor activity"/>
    <property type="evidence" value="ECO:0007669"/>
    <property type="project" value="UniProtKB-KW"/>
</dbReference>
<dbReference type="InterPro" id="IPR000215">
    <property type="entry name" value="Serpin_fam"/>
</dbReference>
<feature type="compositionally biased region" description="Polar residues" evidence="4">
    <location>
        <begin position="1051"/>
        <end position="1073"/>
    </location>
</feature>
<dbReference type="PANTHER" id="PTHR11461">
    <property type="entry name" value="SERINE PROTEASE INHIBITOR, SERPIN"/>
    <property type="match status" value="1"/>
</dbReference>
<dbReference type="InterPro" id="IPR023795">
    <property type="entry name" value="Serpin_CS"/>
</dbReference>
<dbReference type="InterPro" id="IPR042185">
    <property type="entry name" value="Serpin_sf_2"/>
</dbReference>
<proteinExistence type="inferred from homology"/>
<evidence type="ECO:0000313" key="6">
    <source>
        <dbReference type="EMBL" id="KAK0161513.1"/>
    </source>
</evidence>
<dbReference type="SMART" id="SM00093">
    <property type="entry name" value="SERPIN"/>
    <property type="match status" value="1"/>
</dbReference>
<dbReference type="GO" id="GO:0005615">
    <property type="term" value="C:extracellular space"/>
    <property type="evidence" value="ECO:0007669"/>
    <property type="project" value="InterPro"/>
</dbReference>
<evidence type="ECO:0000256" key="4">
    <source>
        <dbReference type="SAM" id="MobiDB-lite"/>
    </source>
</evidence>
<name>A0AA39KG83_MICHY</name>
<dbReference type="SUPFAM" id="SSF56574">
    <property type="entry name" value="Serpins"/>
    <property type="match status" value="1"/>
</dbReference>
<gene>
    <name evidence="6" type="ORF">PV327_009975</name>
</gene>
<reference evidence="6" key="2">
    <citation type="submission" date="2023-03" db="EMBL/GenBank/DDBJ databases">
        <authorList>
            <person name="Inwood S.N."/>
            <person name="Skelly J.G."/>
            <person name="Guhlin J."/>
            <person name="Harrop T.W.R."/>
            <person name="Goldson S.G."/>
            <person name="Dearden P.K."/>
        </authorList>
    </citation>
    <scope>NUCLEOTIDE SEQUENCE</scope>
    <source>
        <strain evidence="6">Lincoln</strain>
        <tissue evidence="6">Whole body</tissue>
    </source>
</reference>
<evidence type="ECO:0000259" key="5">
    <source>
        <dbReference type="SMART" id="SM00093"/>
    </source>
</evidence>